<feature type="transmembrane region" description="Helical" evidence="5">
    <location>
        <begin position="116"/>
        <end position="138"/>
    </location>
</feature>
<accession>M4V7G8</accession>
<dbReference type="InterPro" id="IPR023352">
    <property type="entry name" value="MAPEG-like_dom_sf"/>
</dbReference>
<sequence>MTKYQLIYPMAFYVFYMFALAALMFMSRVQALKKREVGFGYFKTYSGSNPQEKMLVIGRHYDNQFQVPILFLATCAVFMALDQASYFTLILAWGFVLSRLGHSWIHLGSNNVKNRAAFFGLGWFIILVMWGQLIWQALMPELA</sequence>
<dbReference type="Pfam" id="PF01124">
    <property type="entry name" value="MAPEG"/>
    <property type="match status" value="1"/>
</dbReference>
<keyword evidence="7" id="KW-1185">Reference proteome</keyword>
<evidence type="ECO:0000256" key="4">
    <source>
        <dbReference type="ARBA" id="ARBA00023136"/>
    </source>
</evidence>
<keyword evidence="4 5" id="KW-0472">Membrane</keyword>
<evidence type="ECO:0000313" key="7">
    <source>
        <dbReference type="Proteomes" id="UP000012040"/>
    </source>
</evidence>
<dbReference type="SUPFAM" id="SSF161084">
    <property type="entry name" value="MAPEG domain-like"/>
    <property type="match status" value="1"/>
</dbReference>
<dbReference type="Proteomes" id="UP000012040">
    <property type="component" value="Chromosome"/>
</dbReference>
<evidence type="ECO:0000313" key="6">
    <source>
        <dbReference type="EMBL" id="AGH94380.1"/>
    </source>
</evidence>
<dbReference type="OrthoDB" id="5573101at2"/>
<proteinExistence type="predicted"/>
<dbReference type="HOGENOM" id="CLU_129387_1_0_7"/>
<dbReference type="PATRIC" id="fig|1184267.3.peg.163"/>
<gene>
    <name evidence="6" type="ORF">A11Q_160</name>
</gene>
<protein>
    <recommendedName>
        <fullName evidence="8">MAPEG family protein</fullName>
    </recommendedName>
</protein>
<dbReference type="KEGG" id="bex:A11Q_160"/>
<feature type="transmembrane region" description="Helical" evidence="5">
    <location>
        <begin position="6"/>
        <end position="26"/>
    </location>
</feature>
<dbReference type="eggNOG" id="COG5331">
    <property type="taxonomic scope" value="Bacteria"/>
</dbReference>
<dbReference type="InterPro" id="IPR001129">
    <property type="entry name" value="Membr-assoc_MAPEG"/>
</dbReference>
<evidence type="ECO:0008006" key="8">
    <source>
        <dbReference type="Google" id="ProtNLM"/>
    </source>
</evidence>
<evidence type="ECO:0000256" key="5">
    <source>
        <dbReference type="SAM" id="Phobius"/>
    </source>
</evidence>
<keyword evidence="2 5" id="KW-0812">Transmembrane</keyword>
<dbReference type="Gene3D" id="1.20.120.550">
    <property type="entry name" value="Membrane associated eicosanoid/glutathione metabolism-like domain"/>
    <property type="match status" value="1"/>
</dbReference>
<evidence type="ECO:0000256" key="1">
    <source>
        <dbReference type="ARBA" id="ARBA00004370"/>
    </source>
</evidence>
<dbReference type="EMBL" id="CP003537">
    <property type="protein sequence ID" value="AGH94380.1"/>
    <property type="molecule type" value="Genomic_DNA"/>
</dbReference>
<dbReference type="GO" id="GO:0016020">
    <property type="term" value="C:membrane"/>
    <property type="evidence" value="ECO:0007669"/>
    <property type="project" value="UniProtKB-SubCell"/>
</dbReference>
<evidence type="ECO:0000256" key="2">
    <source>
        <dbReference type="ARBA" id="ARBA00022692"/>
    </source>
</evidence>
<dbReference type="STRING" id="1184267.A11Q_160"/>
<name>M4V7G8_9BACT</name>
<evidence type="ECO:0000256" key="3">
    <source>
        <dbReference type="ARBA" id="ARBA00022989"/>
    </source>
</evidence>
<feature type="transmembrane region" description="Helical" evidence="5">
    <location>
        <begin position="69"/>
        <end position="96"/>
    </location>
</feature>
<comment type="subcellular location">
    <subcellularLocation>
        <location evidence="1">Membrane</location>
    </subcellularLocation>
</comment>
<keyword evidence="3 5" id="KW-1133">Transmembrane helix</keyword>
<dbReference type="AlphaFoldDB" id="M4V7G8"/>
<organism evidence="6 7">
    <name type="scientific">Pseudobdellovibrio exovorus JSS</name>
    <dbReference type="NCBI Taxonomy" id="1184267"/>
    <lineage>
        <taxon>Bacteria</taxon>
        <taxon>Pseudomonadati</taxon>
        <taxon>Bdellovibrionota</taxon>
        <taxon>Bdellovibrionia</taxon>
        <taxon>Bdellovibrionales</taxon>
        <taxon>Pseudobdellovibrionaceae</taxon>
        <taxon>Pseudobdellovibrio</taxon>
    </lineage>
</organism>
<dbReference type="RefSeq" id="WP_015468870.1">
    <property type="nucleotide sequence ID" value="NC_020813.1"/>
</dbReference>
<reference evidence="6 7" key="1">
    <citation type="journal article" date="2013" name="ISME J.">
        <title>By their genes ye shall know them: genomic signatures of predatory bacteria.</title>
        <authorList>
            <person name="Pasternak Z."/>
            <person name="Pietrokovski S."/>
            <person name="Rotem O."/>
            <person name="Gophna U."/>
            <person name="Lurie-Weinberger M.N."/>
            <person name="Jurkevitch E."/>
        </authorList>
    </citation>
    <scope>NUCLEOTIDE SEQUENCE [LARGE SCALE GENOMIC DNA]</scope>
    <source>
        <strain evidence="6 7">JSS</strain>
    </source>
</reference>